<dbReference type="EMBL" id="JAWDGP010001032">
    <property type="protein sequence ID" value="KAK3795572.1"/>
    <property type="molecule type" value="Genomic_DNA"/>
</dbReference>
<reference evidence="1" key="1">
    <citation type="journal article" date="2023" name="G3 (Bethesda)">
        <title>A reference genome for the long-term kleptoplast-retaining sea slug Elysia crispata morphotype clarki.</title>
        <authorList>
            <person name="Eastman K.E."/>
            <person name="Pendleton A.L."/>
            <person name="Shaikh M.A."/>
            <person name="Suttiyut T."/>
            <person name="Ogas R."/>
            <person name="Tomko P."/>
            <person name="Gavelis G."/>
            <person name="Widhalm J.R."/>
            <person name="Wisecaver J.H."/>
        </authorList>
    </citation>
    <scope>NUCLEOTIDE SEQUENCE</scope>
    <source>
        <strain evidence="1">ECLA1</strain>
    </source>
</reference>
<dbReference type="Proteomes" id="UP001283361">
    <property type="component" value="Unassembled WGS sequence"/>
</dbReference>
<proteinExistence type="predicted"/>
<gene>
    <name evidence="1" type="ORF">RRG08_013297</name>
</gene>
<protein>
    <submittedName>
        <fullName evidence="1">Uncharacterized protein</fullName>
    </submittedName>
</protein>
<comment type="caution">
    <text evidence="1">The sequence shown here is derived from an EMBL/GenBank/DDBJ whole genome shotgun (WGS) entry which is preliminary data.</text>
</comment>
<name>A0AAE1E6A2_9GAST</name>
<evidence type="ECO:0000313" key="1">
    <source>
        <dbReference type="EMBL" id="KAK3795572.1"/>
    </source>
</evidence>
<evidence type="ECO:0000313" key="2">
    <source>
        <dbReference type="Proteomes" id="UP001283361"/>
    </source>
</evidence>
<organism evidence="1 2">
    <name type="scientific">Elysia crispata</name>
    <name type="common">lettuce slug</name>
    <dbReference type="NCBI Taxonomy" id="231223"/>
    <lineage>
        <taxon>Eukaryota</taxon>
        <taxon>Metazoa</taxon>
        <taxon>Spiralia</taxon>
        <taxon>Lophotrochozoa</taxon>
        <taxon>Mollusca</taxon>
        <taxon>Gastropoda</taxon>
        <taxon>Heterobranchia</taxon>
        <taxon>Euthyneura</taxon>
        <taxon>Panpulmonata</taxon>
        <taxon>Sacoglossa</taxon>
        <taxon>Placobranchoidea</taxon>
        <taxon>Plakobranchidae</taxon>
        <taxon>Elysia</taxon>
    </lineage>
</organism>
<dbReference type="AlphaFoldDB" id="A0AAE1E6A2"/>
<sequence>MICFTDIREETPSLLYTSTLIEFREASDQSSVKHQIRSGEICPLLYTYTLIEFREASDQSSVKHKLRSGEICPLLYTSTLIEFREASDQVRYAPCFLYMTFVLSKPGRVRVTISQLGSSSGLITCGDGCHNKCSKVSGDKMLVTSPTMLAKYRETDLGKSSCPHEAQQSLHHRHPFTCF</sequence>
<accession>A0AAE1E6A2</accession>
<keyword evidence="2" id="KW-1185">Reference proteome</keyword>